<dbReference type="SMART" id="SM00343">
    <property type="entry name" value="ZnF_C2HC"/>
    <property type="match status" value="1"/>
</dbReference>
<dbReference type="Pfam" id="PF00098">
    <property type="entry name" value="zf-CCHC"/>
    <property type="match status" value="1"/>
</dbReference>
<dbReference type="GO" id="GO:0008270">
    <property type="term" value="F:zinc ion binding"/>
    <property type="evidence" value="ECO:0007669"/>
    <property type="project" value="UniProtKB-KW"/>
</dbReference>
<gene>
    <name evidence="3" type="ORF">ABT39_MTgene1059</name>
</gene>
<keyword evidence="1" id="KW-0479">Metal-binding</keyword>
<geneLocation type="mitochondrion" evidence="3"/>
<evidence type="ECO:0000256" key="1">
    <source>
        <dbReference type="PROSITE-ProRule" id="PRU00047"/>
    </source>
</evidence>
<accession>A0A117NJ97</accession>
<keyword evidence="1" id="KW-0862">Zinc</keyword>
<dbReference type="SUPFAM" id="SSF57756">
    <property type="entry name" value="Retrovirus zinc finger-like domains"/>
    <property type="match status" value="1"/>
</dbReference>
<dbReference type="PANTHER" id="PTHR33054:SF9">
    <property type="entry name" value="CCHC-TYPE DOMAIN-CONTAINING PROTEIN"/>
    <property type="match status" value="1"/>
</dbReference>
<dbReference type="PROSITE" id="PS50158">
    <property type="entry name" value="ZF_CCHC"/>
    <property type="match status" value="1"/>
</dbReference>
<dbReference type="InterPro" id="IPR036875">
    <property type="entry name" value="Znf_CCHC_sf"/>
</dbReference>
<keyword evidence="1" id="KW-0863">Zinc-finger</keyword>
<protein>
    <recommendedName>
        <fullName evidence="2">CCHC-type domain-containing protein</fullName>
    </recommendedName>
</protein>
<dbReference type="EMBL" id="LKAM01000001">
    <property type="protein sequence ID" value="KUM51213.1"/>
    <property type="molecule type" value="Genomic_DNA"/>
</dbReference>
<dbReference type="InterPro" id="IPR001878">
    <property type="entry name" value="Znf_CCHC"/>
</dbReference>
<dbReference type="PANTHER" id="PTHR33054">
    <property type="entry name" value="CCHC-TYPE DOMAIN-CONTAINING PROTEIN"/>
    <property type="match status" value="1"/>
</dbReference>
<name>A0A117NJ97_PICGL</name>
<dbReference type="GO" id="GO:0003676">
    <property type="term" value="F:nucleic acid binding"/>
    <property type="evidence" value="ECO:0007669"/>
    <property type="project" value="InterPro"/>
</dbReference>
<dbReference type="Gene3D" id="4.10.60.10">
    <property type="entry name" value="Zinc finger, CCHC-type"/>
    <property type="match status" value="1"/>
</dbReference>
<comment type="caution">
    <text evidence="3">The sequence shown here is derived from an EMBL/GenBank/DDBJ whole genome shotgun (WGS) entry which is preliminary data.</text>
</comment>
<feature type="domain" description="CCHC-type" evidence="2">
    <location>
        <begin position="207"/>
        <end position="222"/>
    </location>
</feature>
<evidence type="ECO:0000259" key="2">
    <source>
        <dbReference type="PROSITE" id="PS50158"/>
    </source>
</evidence>
<reference evidence="3" key="1">
    <citation type="journal article" date="2015" name="Genome Biol. Evol.">
        <title>Organellar Genomes of White Spruce (Picea glauca): Assembly and Annotation.</title>
        <authorList>
            <person name="Jackman S.D."/>
            <person name="Warren R.L."/>
            <person name="Gibb E.A."/>
            <person name="Vandervalk B.P."/>
            <person name="Mohamadi H."/>
            <person name="Chu J."/>
            <person name="Raymond A."/>
            <person name="Pleasance S."/>
            <person name="Coope R."/>
            <person name="Wildung M.R."/>
            <person name="Ritland C.E."/>
            <person name="Bousquet J."/>
            <person name="Jones S.J."/>
            <person name="Bohlmann J."/>
            <person name="Birol I."/>
        </authorList>
    </citation>
    <scope>NUCLEOTIDE SEQUENCE [LARGE SCALE GENOMIC DNA]</scope>
    <source>
        <tissue evidence="3">Flushing bud</tissue>
    </source>
</reference>
<keyword evidence="3" id="KW-0496">Mitochondrion</keyword>
<evidence type="ECO:0000313" key="3">
    <source>
        <dbReference type="EMBL" id="KUM51213.1"/>
    </source>
</evidence>
<organism evidence="3">
    <name type="scientific">Picea glauca</name>
    <name type="common">White spruce</name>
    <name type="synonym">Pinus glauca</name>
    <dbReference type="NCBI Taxonomy" id="3330"/>
    <lineage>
        <taxon>Eukaryota</taxon>
        <taxon>Viridiplantae</taxon>
        <taxon>Streptophyta</taxon>
        <taxon>Embryophyta</taxon>
        <taxon>Tracheophyta</taxon>
        <taxon>Spermatophyta</taxon>
        <taxon>Pinopsida</taxon>
        <taxon>Pinidae</taxon>
        <taxon>Conifers I</taxon>
        <taxon>Pinales</taxon>
        <taxon>Pinaceae</taxon>
        <taxon>Picea</taxon>
    </lineage>
</organism>
<sequence length="306" mass="35497">MTGGKVYPLQLSMLLSGPRSVMSTEKSCTILRRSRCSILPQLCSPQSSFISVEKKDEKRHRTALLNLKISTLQDYKWYKDTFMSRIYKINDSQSPVWKDKVIAGLPKGFAEILRSKLGNVNMATVPLKRLFSWIDAEITDYCARERQRQTEKKDFRHEEGDICEQFGFCKESKSDRSKKKKKAVISERRPARRPRYKPKTEIKQEIRCYKCQKPGHIAKDCRGKKVQHIAQEEGSEGDQSCACNDDVCYCEDDSRNWHCRYGSFCFTEIKGFSIPTPEPCHFTSMKEVADLARQRRLGNELLEFHP</sequence>
<dbReference type="AlphaFoldDB" id="A0A117NJ97"/>
<proteinExistence type="predicted"/>